<feature type="binding site" evidence="5">
    <location>
        <begin position="124"/>
        <end position="130"/>
    </location>
    <ligand>
        <name>(6S)-NADPHX</name>
        <dbReference type="ChEBI" id="CHEBI:64076"/>
    </ligand>
</feature>
<proteinExistence type="inferred from homology"/>
<dbReference type="EMBL" id="JAAMFJ010000002">
    <property type="protein sequence ID" value="MBS9336568.1"/>
    <property type="molecule type" value="Genomic_DNA"/>
</dbReference>
<dbReference type="PANTHER" id="PTHR13612:SF0">
    <property type="entry name" value="ENHANCER OF MRNA-DECAPPING PROTEIN 3"/>
    <property type="match status" value="1"/>
</dbReference>
<keyword evidence="2 5" id="KW-0630">Potassium</keyword>
<dbReference type="RefSeq" id="WP_213793120.1">
    <property type="nucleotide sequence ID" value="NZ_JAAMFJ010000002.1"/>
</dbReference>
<evidence type="ECO:0000256" key="3">
    <source>
        <dbReference type="ARBA" id="ARBA00023027"/>
    </source>
</evidence>
<keyword evidence="3 5" id="KW-0520">NAD</keyword>
<evidence type="ECO:0000256" key="4">
    <source>
        <dbReference type="ARBA" id="ARBA00023235"/>
    </source>
</evidence>
<comment type="similarity">
    <text evidence="5">Belongs to the NnrE/AIBP family.</text>
</comment>
<comment type="catalytic activity">
    <reaction evidence="5">
        <text>(6R)-NADHX = (6S)-NADHX</text>
        <dbReference type="Rhea" id="RHEA:32215"/>
        <dbReference type="ChEBI" id="CHEBI:64074"/>
        <dbReference type="ChEBI" id="CHEBI:64075"/>
        <dbReference type="EC" id="5.1.99.6"/>
    </reaction>
</comment>
<dbReference type="EC" id="5.1.99.6" evidence="5"/>
<dbReference type="PANTHER" id="PTHR13612">
    <property type="entry name" value="ENHANCER OF MRNA-DECAPPING PROTEIN 3"/>
    <property type="match status" value="1"/>
</dbReference>
<comment type="caution">
    <text evidence="5">Lacks conserved residue(s) required for the propagation of feature annotation.</text>
</comment>
<keyword evidence="5" id="KW-0547">Nucleotide-binding</keyword>
<dbReference type="InterPro" id="IPR004443">
    <property type="entry name" value="YjeF_N_dom"/>
</dbReference>
<accession>A0ABS5QTQ3</accession>
<sequence length="215" mass="22558">MTQLVTADEIKAIEAYTINEAGLSAAVLTERAAMATLQVLAAGRFDLSNVLVLAGLGGNGADGVALARLLHQAKIPVTLQFVGNVNRASQAVKEQLHAATLCGVQRAEKSDFKEPSLIIDAIFGTGLNKDLPEGLQKMLKAANHIDNTVVALDLPTGIDANTGEIRGAALKAKATIAFGFEKVGCEKAQGKKMAGRVIPQDIGLVLPEDFIFSIQ</sequence>
<comment type="function">
    <text evidence="5">Catalyzes the epimerization of the S- and R-forms of NAD(P)HX, a damaged form of NAD(P)H that is a result of enzymatic or heat-dependent hydration. This is a prerequisite for the S-specific NAD(P)H-hydrate dehydratase to allow the repair of both epimers of NAD(P)HX.</text>
</comment>
<feature type="binding site" evidence="5">
    <location>
        <position position="59"/>
    </location>
    <ligand>
        <name>K(+)</name>
        <dbReference type="ChEBI" id="CHEBI:29103"/>
    </ligand>
</feature>
<dbReference type="Proteomes" id="UP000735205">
    <property type="component" value="Unassembled WGS sequence"/>
</dbReference>
<keyword evidence="1 5" id="KW-0521">NADP</keyword>
<dbReference type="Gene3D" id="3.40.50.10260">
    <property type="entry name" value="YjeF N-terminal domain"/>
    <property type="match status" value="1"/>
</dbReference>
<comment type="caution">
    <text evidence="7">The sequence shown here is derived from an EMBL/GenBank/DDBJ whole genome shotgun (WGS) entry which is preliminary data.</text>
</comment>
<comment type="catalytic activity">
    <reaction evidence="5">
        <text>(6R)-NADPHX = (6S)-NADPHX</text>
        <dbReference type="Rhea" id="RHEA:32227"/>
        <dbReference type="ChEBI" id="CHEBI:64076"/>
        <dbReference type="ChEBI" id="CHEBI:64077"/>
        <dbReference type="EC" id="5.1.99.6"/>
    </reaction>
</comment>
<feature type="binding site" evidence="5">
    <location>
        <position position="153"/>
    </location>
    <ligand>
        <name>(6S)-NADPHX</name>
        <dbReference type="ChEBI" id="CHEBI:64076"/>
    </ligand>
</feature>
<feature type="binding site" evidence="5">
    <location>
        <position position="156"/>
    </location>
    <ligand>
        <name>K(+)</name>
        <dbReference type="ChEBI" id="CHEBI:29103"/>
    </ligand>
</feature>
<evidence type="ECO:0000259" key="6">
    <source>
        <dbReference type="PROSITE" id="PS51385"/>
    </source>
</evidence>
<protein>
    <recommendedName>
        <fullName evidence="5">NAD(P)H-hydrate epimerase</fullName>
        <ecNumber evidence="5">5.1.99.6</ecNumber>
    </recommendedName>
    <alternativeName>
        <fullName evidence="5">NAD(P)HX epimerase</fullName>
    </alternativeName>
</protein>
<feature type="domain" description="YjeF N-terminal" evidence="6">
    <location>
        <begin position="10"/>
        <end position="210"/>
    </location>
</feature>
<evidence type="ECO:0000256" key="1">
    <source>
        <dbReference type="ARBA" id="ARBA00022857"/>
    </source>
</evidence>
<dbReference type="HAMAP" id="MF_01966">
    <property type="entry name" value="NADHX_epimerase"/>
    <property type="match status" value="1"/>
</dbReference>
<dbReference type="InterPro" id="IPR036652">
    <property type="entry name" value="YjeF_N_dom_sf"/>
</dbReference>
<dbReference type="SUPFAM" id="SSF64153">
    <property type="entry name" value="YjeF N-terminal domain-like"/>
    <property type="match status" value="1"/>
</dbReference>
<feature type="binding site" evidence="5">
    <location>
        <begin position="58"/>
        <end position="62"/>
    </location>
    <ligand>
        <name>(6S)-NADPHX</name>
        <dbReference type="ChEBI" id="CHEBI:64076"/>
    </ligand>
</feature>
<organism evidence="7 8">
    <name type="scientific">Fructobacillus papyrifericola</name>
    <dbReference type="NCBI Taxonomy" id="2713172"/>
    <lineage>
        <taxon>Bacteria</taxon>
        <taxon>Bacillati</taxon>
        <taxon>Bacillota</taxon>
        <taxon>Bacilli</taxon>
        <taxon>Lactobacillales</taxon>
        <taxon>Lactobacillaceae</taxon>
        <taxon>Fructobacillus</taxon>
    </lineage>
</organism>
<dbReference type="NCBIfam" id="TIGR00197">
    <property type="entry name" value="yjeF_nterm"/>
    <property type="match status" value="1"/>
</dbReference>
<dbReference type="Pfam" id="PF03853">
    <property type="entry name" value="YjeF_N"/>
    <property type="match status" value="1"/>
</dbReference>
<keyword evidence="8" id="KW-1185">Reference proteome</keyword>
<name>A0ABS5QTQ3_9LACO</name>
<evidence type="ECO:0000313" key="7">
    <source>
        <dbReference type="EMBL" id="MBS9336568.1"/>
    </source>
</evidence>
<feature type="binding site" evidence="5">
    <location>
        <position position="120"/>
    </location>
    <ligand>
        <name>K(+)</name>
        <dbReference type="ChEBI" id="CHEBI:29103"/>
    </ligand>
</feature>
<dbReference type="GO" id="GO:0052856">
    <property type="term" value="F:NAD(P)HX epimerase activity"/>
    <property type="evidence" value="ECO:0007669"/>
    <property type="project" value="UniProtKB-EC"/>
</dbReference>
<evidence type="ECO:0000313" key="8">
    <source>
        <dbReference type="Proteomes" id="UP000735205"/>
    </source>
</evidence>
<reference evidence="7 8" key="1">
    <citation type="submission" date="2020-02" db="EMBL/GenBank/DDBJ databases">
        <title>Fructobacillus sp. isolated from paper mulberry of Taiwan.</title>
        <authorList>
            <person name="Lin S.-T."/>
        </authorList>
    </citation>
    <scope>NUCLEOTIDE SEQUENCE [LARGE SCALE GENOMIC DNA]</scope>
    <source>
        <strain evidence="7 8">M1-21</strain>
    </source>
</reference>
<keyword evidence="5" id="KW-0479">Metal-binding</keyword>
<evidence type="ECO:0000256" key="2">
    <source>
        <dbReference type="ARBA" id="ARBA00022958"/>
    </source>
</evidence>
<comment type="cofactor">
    <cofactor evidence="5">
        <name>K(+)</name>
        <dbReference type="ChEBI" id="CHEBI:29103"/>
    </cofactor>
    <text evidence="5">Binds 1 potassium ion per subunit.</text>
</comment>
<gene>
    <name evidence="5" type="primary">nnrE</name>
    <name evidence="7" type="ORF">G6R28_04905</name>
</gene>
<dbReference type="PROSITE" id="PS51385">
    <property type="entry name" value="YJEF_N"/>
    <property type="match status" value="1"/>
</dbReference>
<evidence type="ECO:0000256" key="5">
    <source>
        <dbReference type="HAMAP-Rule" id="MF_01966"/>
    </source>
</evidence>
<keyword evidence="4 5" id="KW-0413">Isomerase</keyword>